<proteinExistence type="predicted"/>
<dbReference type="AlphaFoldDB" id="A0A438DIN3"/>
<organism evidence="2 3">
    <name type="scientific">Vitis vinifera</name>
    <name type="common">Grape</name>
    <dbReference type="NCBI Taxonomy" id="29760"/>
    <lineage>
        <taxon>Eukaryota</taxon>
        <taxon>Viridiplantae</taxon>
        <taxon>Streptophyta</taxon>
        <taxon>Embryophyta</taxon>
        <taxon>Tracheophyta</taxon>
        <taxon>Spermatophyta</taxon>
        <taxon>Magnoliopsida</taxon>
        <taxon>eudicotyledons</taxon>
        <taxon>Gunneridae</taxon>
        <taxon>Pentapetalae</taxon>
        <taxon>rosids</taxon>
        <taxon>Vitales</taxon>
        <taxon>Vitaceae</taxon>
        <taxon>Viteae</taxon>
        <taxon>Vitis</taxon>
    </lineage>
</organism>
<accession>A0A438DIN3</accession>
<evidence type="ECO:0000313" key="3">
    <source>
        <dbReference type="Proteomes" id="UP000288805"/>
    </source>
</evidence>
<sequence>MRVGFSSLVVVVAMRGLRLCASSLLPSFKGLFMGKNCDWKFERDLRKDGSITVGGDVDYNVDPILKRGSTMEVERSIGKGLLSPLDEASPSKRSGIRGVEEVFLCGFLVQVFPSYLEAYAEGQILDEASDLHPLPLVPTSHLNWCEVP</sequence>
<feature type="signal peptide" evidence="1">
    <location>
        <begin position="1"/>
        <end position="22"/>
    </location>
</feature>
<name>A0A438DIN3_VITVI</name>
<keyword evidence="1" id="KW-0732">Signal</keyword>
<gene>
    <name evidence="2" type="ORF">CK203_101899</name>
</gene>
<evidence type="ECO:0000313" key="2">
    <source>
        <dbReference type="EMBL" id="RVW35216.1"/>
    </source>
</evidence>
<comment type="caution">
    <text evidence="2">The sequence shown here is derived from an EMBL/GenBank/DDBJ whole genome shotgun (WGS) entry which is preliminary data.</text>
</comment>
<reference evidence="2 3" key="1">
    <citation type="journal article" date="2018" name="PLoS Genet.">
        <title>Population sequencing reveals clonal diversity and ancestral inbreeding in the grapevine cultivar Chardonnay.</title>
        <authorList>
            <person name="Roach M.J."/>
            <person name="Johnson D.L."/>
            <person name="Bohlmann J."/>
            <person name="van Vuuren H.J."/>
            <person name="Jones S.J."/>
            <person name="Pretorius I.S."/>
            <person name="Schmidt S.A."/>
            <person name="Borneman A.R."/>
        </authorList>
    </citation>
    <scope>NUCLEOTIDE SEQUENCE [LARGE SCALE GENOMIC DNA]</scope>
    <source>
        <strain evidence="3">cv. Chardonnay</strain>
        <tissue evidence="2">Leaf</tissue>
    </source>
</reference>
<feature type="chain" id="PRO_5019338640" evidence="1">
    <location>
        <begin position="23"/>
        <end position="148"/>
    </location>
</feature>
<evidence type="ECO:0000256" key="1">
    <source>
        <dbReference type="SAM" id="SignalP"/>
    </source>
</evidence>
<protein>
    <submittedName>
        <fullName evidence="2">Uncharacterized protein</fullName>
    </submittedName>
</protein>
<dbReference type="Proteomes" id="UP000288805">
    <property type="component" value="Unassembled WGS sequence"/>
</dbReference>
<dbReference type="EMBL" id="QGNW01001612">
    <property type="protein sequence ID" value="RVW35216.1"/>
    <property type="molecule type" value="Genomic_DNA"/>
</dbReference>